<reference evidence="1 2" key="1">
    <citation type="journal article" date="2021" name="Nat. Plants">
        <title>The Taxus genome provides insights into paclitaxel biosynthesis.</title>
        <authorList>
            <person name="Xiong X."/>
            <person name="Gou J."/>
            <person name="Liao Q."/>
            <person name="Li Y."/>
            <person name="Zhou Q."/>
            <person name="Bi G."/>
            <person name="Li C."/>
            <person name="Du R."/>
            <person name="Wang X."/>
            <person name="Sun T."/>
            <person name="Guo L."/>
            <person name="Liang H."/>
            <person name="Lu P."/>
            <person name="Wu Y."/>
            <person name="Zhang Z."/>
            <person name="Ro D.K."/>
            <person name="Shang Y."/>
            <person name="Huang S."/>
            <person name="Yan J."/>
        </authorList>
    </citation>
    <scope>NUCLEOTIDE SEQUENCE [LARGE SCALE GENOMIC DNA]</scope>
    <source>
        <strain evidence="1">Ta-2019</strain>
    </source>
</reference>
<evidence type="ECO:0000313" key="2">
    <source>
        <dbReference type="Proteomes" id="UP000824469"/>
    </source>
</evidence>
<feature type="non-terminal residue" evidence="1">
    <location>
        <position position="79"/>
    </location>
</feature>
<evidence type="ECO:0000313" key="1">
    <source>
        <dbReference type="EMBL" id="KAH9321356.1"/>
    </source>
</evidence>
<dbReference type="Proteomes" id="UP000824469">
    <property type="component" value="Unassembled WGS sequence"/>
</dbReference>
<keyword evidence="2" id="KW-1185">Reference proteome</keyword>
<organism evidence="1 2">
    <name type="scientific">Taxus chinensis</name>
    <name type="common">Chinese yew</name>
    <name type="synonym">Taxus wallichiana var. chinensis</name>
    <dbReference type="NCBI Taxonomy" id="29808"/>
    <lineage>
        <taxon>Eukaryota</taxon>
        <taxon>Viridiplantae</taxon>
        <taxon>Streptophyta</taxon>
        <taxon>Embryophyta</taxon>
        <taxon>Tracheophyta</taxon>
        <taxon>Spermatophyta</taxon>
        <taxon>Pinopsida</taxon>
        <taxon>Pinidae</taxon>
        <taxon>Conifers II</taxon>
        <taxon>Cupressales</taxon>
        <taxon>Taxaceae</taxon>
        <taxon>Taxus</taxon>
    </lineage>
</organism>
<name>A0AA38GDM1_TAXCH</name>
<dbReference type="EMBL" id="JAHRHJ020000003">
    <property type="protein sequence ID" value="KAH9321356.1"/>
    <property type="molecule type" value="Genomic_DNA"/>
</dbReference>
<proteinExistence type="predicted"/>
<comment type="caution">
    <text evidence="1">The sequence shown here is derived from an EMBL/GenBank/DDBJ whole genome shotgun (WGS) entry which is preliminary data.</text>
</comment>
<accession>A0AA38GDM1</accession>
<gene>
    <name evidence="1" type="ORF">KI387_015995</name>
</gene>
<sequence length="79" mass="7990">MDDGCALGVTGFTLASLGDDWGVGVGGKVGTGKVLVGSEDAPNRGGLKGLLDVVKCGSLLLSKSMAYAKMTPIVTFKEE</sequence>
<protein>
    <submittedName>
        <fullName evidence="1">Uncharacterized protein</fullName>
    </submittedName>
</protein>
<dbReference type="AlphaFoldDB" id="A0AA38GDM1"/>